<name>A0A0E9WDZ0_ANGAN</name>
<keyword evidence="1" id="KW-0812">Transmembrane</keyword>
<keyword evidence="1" id="KW-1133">Transmembrane helix</keyword>
<reference evidence="2" key="2">
    <citation type="journal article" date="2015" name="Fish Shellfish Immunol.">
        <title>Early steps in the European eel (Anguilla anguilla)-Vibrio vulnificus interaction in the gills: Role of the RtxA13 toxin.</title>
        <authorList>
            <person name="Callol A."/>
            <person name="Pajuelo D."/>
            <person name="Ebbesson L."/>
            <person name="Teles M."/>
            <person name="MacKenzie S."/>
            <person name="Amaro C."/>
        </authorList>
    </citation>
    <scope>NUCLEOTIDE SEQUENCE</scope>
</reference>
<evidence type="ECO:0000256" key="1">
    <source>
        <dbReference type="SAM" id="Phobius"/>
    </source>
</evidence>
<keyword evidence="1" id="KW-0472">Membrane</keyword>
<dbReference type="AlphaFoldDB" id="A0A0E9WDZ0"/>
<dbReference type="EMBL" id="GBXM01020822">
    <property type="protein sequence ID" value="JAH87755.1"/>
    <property type="molecule type" value="Transcribed_RNA"/>
</dbReference>
<accession>A0A0E9WDZ0</accession>
<protein>
    <submittedName>
        <fullName evidence="2">Uncharacterized protein</fullName>
    </submittedName>
</protein>
<sequence length="59" mass="6772">MPDGMFIHKSKSFKAGSVIYAYSLMCLALHSLAWHSWSRMNSLPLGEEQPREESIIIYI</sequence>
<proteinExistence type="predicted"/>
<evidence type="ECO:0000313" key="2">
    <source>
        <dbReference type="EMBL" id="JAH87755.1"/>
    </source>
</evidence>
<reference evidence="2" key="1">
    <citation type="submission" date="2014-11" db="EMBL/GenBank/DDBJ databases">
        <authorList>
            <person name="Amaro Gonzalez C."/>
        </authorList>
    </citation>
    <scope>NUCLEOTIDE SEQUENCE</scope>
</reference>
<feature type="transmembrane region" description="Helical" evidence="1">
    <location>
        <begin position="12"/>
        <end position="34"/>
    </location>
</feature>
<organism evidence="2">
    <name type="scientific">Anguilla anguilla</name>
    <name type="common">European freshwater eel</name>
    <name type="synonym">Muraena anguilla</name>
    <dbReference type="NCBI Taxonomy" id="7936"/>
    <lineage>
        <taxon>Eukaryota</taxon>
        <taxon>Metazoa</taxon>
        <taxon>Chordata</taxon>
        <taxon>Craniata</taxon>
        <taxon>Vertebrata</taxon>
        <taxon>Euteleostomi</taxon>
        <taxon>Actinopterygii</taxon>
        <taxon>Neopterygii</taxon>
        <taxon>Teleostei</taxon>
        <taxon>Anguilliformes</taxon>
        <taxon>Anguillidae</taxon>
        <taxon>Anguilla</taxon>
    </lineage>
</organism>